<protein>
    <recommendedName>
        <fullName evidence="5">Ribosome recycling factor domain-containing protein</fullName>
    </recommendedName>
</protein>
<proteinExistence type="inferred from homology"/>
<name>A0A2G8S248_9APHY</name>
<keyword evidence="2" id="KW-0648">Protein biosynthesis</keyword>
<dbReference type="EMBL" id="AYKW01000034">
    <property type="protein sequence ID" value="PIL27638.1"/>
    <property type="molecule type" value="Genomic_DNA"/>
</dbReference>
<reference evidence="6 7" key="1">
    <citation type="journal article" date="2015" name="Sci. Rep.">
        <title>Chromosome-level genome map provides insights into diverse defense mechanisms in the medicinal fungus Ganoderma sinense.</title>
        <authorList>
            <person name="Zhu Y."/>
            <person name="Xu J."/>
            <person name="Sun C."/>
            <person name="Zhou S."/>
            <person name="Xu H."/>
            <person name="Nelson D.R."/>
            <person name="Qian J."/>
            <person name="Song J."/>
            <person name="Luo H."/>
            <person name="Xiang L."/>
            <person name="Li Y."/>
            <person name="Xu Z."/>
            <person name="Ji A."/>
            <person name="Wang L."/>
            <person name="Lu S."/>
            <person name="Hayward A."/>
            <person name="Sun W."/>
            <person name="Li X."/>
            <person name="Schwartz D.C."/>
            <person name="Wang Y."/>
            <person name="Chen S."/>
        </authorList>
    </citation>
    <scope>NUCLEOTIDE SEQUENCE [LARGE SCALE GENOMIC DNA]</scope>
    <source>
        <strain evidence="6 7">ZZ0214-1</strain>
    </source>
</reference>
<accession>A0A2G8S248</accession>
<gene>
    <name evidence="6" type="ORF">GSI_10790</name>
</gene>
<dbReference type="InterPro" id="IPR036191">
    <property type="entry name" value="RRF_sf"/>
</dbReference>
<sequence length="268" mass="29413">MSAAALISRTRLFTTSASFLLHAQCRSRATRPVTLAMHQVRSYAKPVKKSKDKGKEKESADVPQSGKKTGKGLSTDELIPASQRIPASADYKAAETKMQGVLEWFRKEVAALETRATGRVTPAVLAPVRVKLPNASDARGVRLEEVATVGVKEGTTLLVTVFEEHSLKYVEQAIYDAKLPSITPQKLDNRTVKIPIPKPTVETRNALYTAASRQAEDVRVQLRKLHQALLKKADVSKHSADFSTYQALSDKLMGELDKILAHLKKATS</sequence>
<dbReference type="GO" id="GO:0005739">
    <property type="term" value="C:mitochondrion"/>
    <property type="evidence" value="ECO:0007669"/>
    <property type="project" value="TreeGrafter"/>
</dbReference>
<dbReference type="GO" id="GO:0006412">
    <property type="term" value="P:translation"/>
    <property type="evidence" value="ECO:0007669"/>
    <property type="project" value="UniProtKB-KW"/>
</dbReference>
<comment type="function">
    <text evidence="3">Necessary for protein synthesis in mitochondria. Functions as a ribosome recycling factor in mitochondria.</text>
</comment>
<evidence type="ECO:0000256" key="4">
    <source>
        <dbReference type="SAM" id="MobiDB-lite"/>
    </source>
</evidence>
<dbReference type="PANTHER" id="PTHR20982">
    <property type="entry name" value="RIBOSOME RECYCLING FACTOR"/>
    <property type="match status" value="1"/>
</dbReference>
<dbReference type="PANTHER" id="PTHR20982:SF3">
    <property type="entry name" value="MITOCHONDRIAL RIBOSOME RECYCLING FACTOR PSEUDO 1"/>
    <property type="match status" value="1"/>
</dbReference>
<dbReference type="InterPro" id="IPR023584">
    <property type="entry name" value="Ribosome_recyc_fac_dom"/>
</dbReference>
<evidence type="ECO:0000256" key="1">
    <source>
        <dbReference type="ARBA" id="ARBA00005912"/>
    </source>
</evidence>
<dbReference type="SUPFAM" id="SSF55194">
    <property type="entry name" value="Ribosome recycling factor, RRF"/>
    <property type="match status" value="1"/>
</dbReference>
<evidence type="ECO:0000256" key="3">
    <source>
        <dbReference type="ARBA" id="ARBA00024909"/>
    </source>
</evidence>
<evidence type="ECO:0000256" key="2">
    <source>
        <dbReference type="ARBA" id="ARBA00022917"/>
    </source>
</evidence>
<dbReference type="Gene3D" id="3.30.1360.40">
    <property type="match status" value="1"/>
</dbReference>
<dbReference type="GO" id="GO:0043023">
    <property type="term" value="F:ribosomal large subunit binding"/>
    <property type="evidence" value="ECO:0007669"/>
    <property type="project" value="TreeGrafter"/>
</dbReference>
<keyword evidence="7" id="KW-1185">Reference proteome</keyword>
<dbReference type="Proteomes" id="UP000230002">
    <property type="component" value="Unassembled WGS sequence"/>
</dbReference>
<dbReference type="AlphaFoldDB" id="A0A2G8S248"/>
<comment type="similarity">
    <text evidence="1">Belongs to the RRF family.</text>
</comment>
<evidence type="ECO:0000313" key="6">
    <source>
        <dbReference type="EMBL" id="PIL27638.1"/>
    </source>
</evidence>
<feature type="domain" description="Ribosome recycling factor" evidence="5">
    <location>
        <begin position="112"/>
        <end position="265"/>
    </location>
</feature>
<feature type="region of interest" description="Disordered" evidence="4">
    <location>
        <begin position="40"/>
        <end position="77"/>
    </location>
</feature>
<dbReference type="InterPro" id="IPR002661">
    <property type="entry name" value="Ribosome_recyc_fac"/>
</dbReference>
<evidence type="ECO:0000259" key="5">
    <source>
        <dbReference type="Pfam" id="PF01765"/>
    </source>
</evidence>
<dbReference type="Gene3D" id="1.10.132.20">
    <property type="entry name" value="Ribosome-recycling factor"/>
    <property type="match status" value="1"/>
</dbReference>
<comment type="caution">
    <text evidence="6">The sequence shown here is derived from an EMBL/GenBank/DDBJ whole genome shotgun (WGS) entry which is preliminary data.</text>
</comment>
<dbReference type="Pfam" id="PF01765">
    <property type="entry name" value="RRF"/>
    <property type="match status" value="1"/>
</dbReference>
<organism evidence="6 7">
    <name type="scientific">Ganoderma sinense ZZ0214-1</name>
    <dbReference type="NCBI Taxonomy" id="1077348"/>
    <lineage>
        <taxon>Eukaryota</taxon>
        <taxon>Fungi</taxon>
        <taxon>Dikarya</taxon>
        <taxon>Basidiomycota</taxon>
        <taxon>Agaricomycotina</taxon>
        <taxon>Agaricomycetes</taxon>
        <taxon>Polyporales</taxon>
        <taxon>Polyporaceae</taxon>
        <taxon>Ganoderma</taxon>
    </lineage>
</organism>
<evidence type="ECO:0000313" key="7">
    <source>
        <dbReference type="Proteomes" id="UP000230002"/>
    </source>
</evidence>
<dbReference type="OrthoDB" id="407355at2759"/>
<dbReference type="STRING" id="1077348.A0A2G8S248"/>